<keyword evidence="2" id="KW-0472">Membrane</keyword>
<dbReference type="NCBIfam" id="TIGR00350">
    <property type="entry name" value="lytR_cpsA_psr"/>
    <property type="match status" value="1"/>
</dbReference>
<keyword evidence="2" id="KW-1133">Transmembrane helix</keyword>
<protein>
    <submittedName>
        <fullName evidence="5">Unannotated protein</fullName>
    </submittedName>
</protein>
<evidence type="ECO:0000313" key="4">
    <source>
        <dbReference type="EMBL" id="CAB4537106.1"/>
    </source>
</evidence>
<dbReference type="Gene3D" id="3.40.630.190">
    <property type="entry name" value="LCP protein"/>
    <property type="match status" value="1"/>
</dbReference>
<dbReference type="InterPro" id="IPR004474">
    <property type="entry name" value="LytR_CpsA_psr"/>
</dbReference>
<proteinExistence type="predicted"/>
<evidence type="ECO:0000256" key="1">
    <source>
        <dbReference type="SAM" id="MobiDB-lite"/>
    </source>
</evidence>
<feature type="domain" description="Cell envelope-related transcriptional attenuator" evidence="3">
    <location>
        <begin position="119"/>
        <end position="275"/>
    </location>
</feature>
<sequence length="419" mass="43873">MAEKQEKQKVGRARRVDRRRAYARHGKVPVQSVGSAIWGLFFKGVAAVLGASIAVVGLVAWDVSNQFNANGIQLVDADGNAFQAPTGEDLKGPINILLIGSDTRAGQGEGFGNDTSVLADVIILLHISADRKSASAVSFPRDLLVPWPACPSTSGGPGYLPQSLGQINATIANGGPGCTLLTVQKLTGLTIPYLAMIDFKGVIEMSNAIGGVEVCVAKAINDKYTSTYLEPGKHVLQGRAALQFLRTRHGVGDGSDLSRISNQQVFLTSLVRKVRSAGVLTNPVYLYSLANAAARNMTLSSSLTDLNTMVAIASALKDVELEKMTFLQVPSRGGLPAPYSGRVAPVYEQADILFAKLQNDEPIIIKEANTGSGAVVDPDTSASPKPSTSASPGSSPAATVDPNEPDWRGTNAGTTTCSG</sequence>
<accession>A0A6J6HGK1</accession>
<dbReference type="PANTHER" id="PTHR33392:SF6">
    <property type="entry name" value="POLYISOPRENYL-TEICHOIC ACID--PEPTIDOGLYCAN TEICHOIC ACID TRANSFERASE TAGU"/>
    <property type="match status" value="1"/>
</dbReference>
<dbReference type="EMBL" id="CAEZSH010000049">
    <property type="protein sequence ID" value="CAB4537106.1"/>
    <property type="molecule type" value="Genomic_DNA"/>
</dbReference>
<reference evidence="5" key="1">
    <citation type="submission" date="2020-05" db="EMBL/GenBank/DDBJ databases">
        <authorList>
            <person name="Chiriac C."/>
            <person name="Salcher M."/>
            <person name="Ghai R."/>
            <person name="Kavagutti S V."/>
        </authorList>
    </citation>
    <scope>NUCLEOTIDE SEQUENCE</scope>
</reference>
<feature type="transmembrane region" description="Helical" evidence="2">
    <location>
        <begin position="40"/>
        <end position="61"/>
    </location>
</feature>
<feature type="region of interest" description="Disordered" evidence="1">
    <location>
        <begin position="370"/>
        <end position="419"/>
    </location>
</feature>
<evidence type="ECO:0000256" key="2">
    <source>
        <dbReference type="SAM" id="Phobius"/>
    </source>
</evidence>
<dbReference type="AlphaFoldDB" id="A0A6J6HGK1"/>
<dbReference type="EMBL" id="CAEZUW010000064">
    <property type="protein sequence ID" value="CAB4612477.1"/>
    <property type="molecule type" value="Genomic_DNA"/>
</dbReference>
<name>A0A6J6HGK1_9ZZZZ</name>
<evidence type="ECO:0000259" key="3">
    <source>
        <dbReference type="Pfam" id="PF03816"/>
    </source>
</evidence>
<feature type="compositionally biased region" description="Low complexity" evidence="1">
    <location>
        <begin position="380"/>
        <end position="399"/>
    </location>
</feature>
<keyword evidence="2" id="KW-0812">Transmembrane</keyword>
<dbReference type="InterPro" id="IPR050922">
    <property type="entry name" value="LytR/CpsA/Psr_CW_biosynth"/>
</dbReference>
<dbReference type="PANTHER" id="PTHR33392">
    <property type="entry name" value="POLYISOPRENYL-TEICHOIC ACID--PEPTIDOGLYCAN TEICHOIC ACID TRANSFERASE TAGU"/>
    <property type="match status" value="1"/>
</dbReference>
<gene>
    <name evidence="4" type="ORF">UFOPK1410_00520</name>
    <name evidence="5" type="ORF">UFOPK1855_00502</name>
</gene>
<dbReference type="Pfam" id="PF03816">
    <property type="entry name" value="LytR_cpsA_psr"/>
    <property type="match status" value="1"/>
</dbReference>
<evidence type="ECO:0000313" key="5">
    <source>
        <dbReference type="EMBL" id="CAB4612477.1"/>
    </source>
</evidence>
<organism evidence="5">
    <name type="scientific">freshwater metagenome</name>
    <dbReference type="NCBI Taxonomy" id="449393"/>
    <lineage>
        <taxon>unclassified sequences</taxon>
        <taxon>metagenomes</taxon>
        <taxon>ecological metagenomes</taxon>
    </lineage>
</organism>